<organism evidence="1 2">
    <name type="scientific">Avena sativa</name>
    <name type="common">Oat</name>
    <dbReference type="NCBI Taxonomy" id="4498"/>
    <lineage>
        <taxon>Eukaryota</taxon>
        <taxon>Viridiplantae</taxon>
        <taxon>Streptophyta</taxon>
        <taxon>Embryophyta</taxon>
        <taxon>Tracheophyta</taxon>
        <taxon>Spermatophyta</taxon>
        <taxon>Magnoliopsida</taxon>
        <taxon>Liliopsida</taxon>
        <taxon>Poales</taxon>
        <taxon>Poaceae</taxon>
        <taxon>BOP clade</taxon>
        <taxon>Pooideae</taxon>
        <taxon>Poodae</taxon>
        <taxon>Poeae</taxon>
        <taxon>Poeae Chloroplast Group 1 (Aveneae type)</taxon>
        <taxon>Aveninae</taxon>
        <taxon>Avena</taxon>
    </lineage>
</organism>
<sequence length="246" mass="26672">MAGVGGEEVTLLGHWGSPFVLRVRLALHLKGVRYSYVEEDLRRKSDLLLRSNPVHKSVPVLIHDGRPICESQVILQYIDEVFVSGSGATSSAFSLLPADPHDRAVARFWAAYVDDEIGAPWDRAFRAGTEQERAEWMGKVAAAVPGLERGLRECTDEGRKGCFFGGAAGVGYVDVVLGGVAPYVHATEVVSGERLFGDAGGRTPMLAAWLERFGELDAARAVLPDVDRVAEYIRMIHAKNAAKAAE</sequence>
<evidence type="ECO:0000313" key="2">
    <source>
        <dbReference type="Proteomes" id="UP001732700"/>
    </source>
</evidence>
<proteinExistence type="predicted"/>
<accession>A0ACD5VMQ7</accession>
<evidence type="ECO:0000313" key="1">
    <source>
        <dbReference type="EnsemblPlants" id="AVESA.00010b.r2.3CG0456960.1.CDS.1"/>
    </source>
</evidence>
<reference evidence="1" key="2">
    <citation type="submission" date="2025-09" db="UniProtKB">
        <authorList>
            <consortium name="EnsemblPlants"/>
        </authorList>
    </citation>
    <scope>IDENTIFICATION</scope>
</reference>
<keyword evidence="2" id="KW-1185">Reference proteome</keyword>
<name>A0ACD5VMQ7_AVESA</name>
<protein>
    <submittedName>
        <fullName evidence="1">Uncharacterized protein</fullName>
    </submittedName>
</protein>
<dbReference type="EnsemblPlants" id="AVESA.00010b.r2.3CG0456960.1">
    <property type="protein sequence ID" value="AVESA.00010b.r2.3CG0456960.1.CDS.1"/>
    <property type="gene ID" value="AVESA.00010b.r2.3CG0456960"/>
</dbReference>
<dbReference type="Proteomes" id="UP001732700">
    <property type="component" value="Chromosome 3C"/>
</dbReference>
<reference evidence="1" key="1">
    <citation type="submission" date="2021-05" db="EMBL/GenBank/DDBJ databases">
        <authorList>
            <person name="Scholz U."/>
            <person name="Mascher M."/>
            <person name="Fiebig A."/>
        </authorList>
    </citation>
    <scope>NUCLEOTIDE SEQUENCE [LARGE SCALE GENOMIC DNA]</scope>
</reference>